<reference evidence="6 7" key="1">
    <citation type="submission" date="2014-03" db="EMBL/GenBank/DDBJ databases">
        <title>Genomics of Bifidobacteria.</title>
        <authorList>
            <person name="Ventura M."/>
            <person name="Milani C."/>
            <person name="Lugli G.A."/>
        </authorList>
    </citation>
    <scope>NUCLEOTIDE SEQUENCE [LARGE SCALE GENOMIC DNA]</scope>
    <source>
        <strain evidence="6 7">LMG 21775</strain>
    </source>
</reference>
<keyword evidence="3 5" id="KW-1133">Transmembrane helix</keyword>
<accession>A0A087CFN7</accession>
<dbReference type="RefSeq" id="WP_238556808.1">
    <property type="nucleotide sequence ID" value="NZ_JALCNH010000015.1"/>
</dbReference>
<comment type="subcellular location">
    <subcellularLocation>
        <location evidence="1">Membrane</location>
        <topology evidence="1">Multi-pass membrane protein</topology>
    </subcellularLocation>
</comment>
<dbReference type="Proteomes" id="UP000029050">
    <property type="component" value="Unassembled WGS sequence"/>
</dbReference>
<feature type="transmembrane region" description="Helical" evidence="5">
    <location>
        <begin position="12"/>
        <end position="32"/>
    </location>
</feature>
<feature type="transmembrane region" description="Helical" evidence="5">
    <location>
        <begin position="97"/>
        <end position="117"/>
    </location>
</feature>
<evidence type="ECO:0000313" key="6">
    <source>
        <dbReference type="EMBL" id="KFI82087.1"/>
    </source>
</evidence>
<gene>
    <name evidence="6" type="ORF">BPSY_0935</name>
</gene>
<keyword evidence="4 5" id="KW-0472">Membrane</keyword>
<proteinExistence type="predicted"/>
<dbReference type="GeneID" id="98300140"/>
<feature type="transmembrane region" description="Helical" evidence="5">
    <location>
        <begin position="39"/>
        <end position="60"/>
    </location>
</feature>
<dbReference type="CDD" id="cd16914">
    <property type="entry name" value="EcfT"/>
    <property type="match status" value="1"/>
</dbReference>
<evidence type="ECO:0000256" key="3">
    <source>
        <dbReference type="ARBA" id="ARBA00022989"/>
    </source>
</evidence>
<protein>
    <submittedName>
        <fullName evidence="6">Cobalt transport protein</fullName>
    </submittedName>
</protein>
<keyword evidence="7" id="KW-1185">Reference proteome</keyword>
<evidence type="ECO:0000256" key="5">
    <source>
        <dbReference type="SAM" id="Phobius"/>
    </source>
</evidence>
<evidence type="ECO:0000256" key="4">
    <source>
        <dbReference type="ARBA" id="ARBA00023136"/>
    </source>
</evidence>
<feature type="transmembrane region" description="Helical" evidence="5">
    <location>
        <begin position="137"/>
        <end position="155"/>
    </location>
</feature>
<sequence length="198" mass="21609">MIASLYRPGDSWLHRCPAIWKLLTLVITGICMALPFGRWWFIGVLTPACAIAFVSAGFGFKEYLRQIWMARWVIAFTVLAQVFFQPWPRTVANTVRVLDLVLLAALITLSTPVSELLDGMLQALRPLDALGIRSDSIALVAAITMNAIPLVNANMRAVREAHAARGGRGGIMAWAVPLLVISLKQANELAAAMDARGL</sequence>
<dbReference type="eggNOG" id="COG0619">
    <property type="taxonomic scope" value="Bacteria"/>
</dbReference>
<evidence type="ECO:0000256" key="1">
    <source>
        <dbReference type="ARBA" id="ARBA00004141"/>
    </source>
</evidence>
<dbReference type="EMBL" id="JGZI01000009">
    <property type="protein sequence ID" value="KFI82087.1"/>
    <property type="molecule type" value="Genomic_DNA"/>
</dbReference>
<dbReference type="GO" id="GO:0005886">
    <property type="term" value="C:plasma membrane"/>
    <property type="evidence" value="ECO:0007669"/>
    <property type="project" value="UniProtKB-ARBA"/>
</dbReference>
<dbReference type="AlphaFoldDB" id="A0A087CFN7"/>
<evidence type="ECO:0000313" key="7">
    <source>
        <dbReference type="Proteomes" id="UP000029050"/>
    </source>
</evidence>
<comment type="caution">
    <text evidence="6">The sequence shown here is derived from an EMBL/GenBank/DDBJ whole genome shotgun (WGS) entry which is preliminary data.</text>
</comment>
<dbReference type="STRING" id="218140.BPSY_0935"/>
<feature type="transmembrane region" description="Helical" evidence="5">
    <location>
        <begin position="66"/>
        <end position="85"/>
    </location>
</feature>
<dbReference type="InterPro" id="IPR003339">
    <property type="entry name" value="ABC/ECF_trnsptr_transmembrane"/>
</dbReference>
<evidence type="ECO:0000256" key="2">
    <source>
        <dbReference type="ARBA" id="ARBA00022692"/>
    </source>
</evidence>
<name>A0A087CFN7_9BIFI</name>
<keyword evidence="2 5" id="KW-0812">Transmembrane</keyword>
<organism evidence="6 7">
    <name type="scientific">Bifidobacterium psychraerophilum</name>
    <dbReference type="NCBI Taxonomy" id="218140"/>
    <lineage>
        <taxon>Bacteria</taxon>
        <taxon>Bacillati</taxon>
        <taxon>Actinomycetota</taxon>
        <taxon>Actinomycetes</taxon>
        <taxon>Bifidobacteriales</taxon>
        <taxon>Bifidobacteriaceae</taxon>
        <taxon>Bifidobacterium</taxon>
    </lineage>
</organism>
<dbReference type="Pfam" id="PF02361">
    <property type="entry name" value="CbiQ"/>
    <property type="match status" value="1"/>
</dbReference>